<comment type="subcellular location">
    <subcellularLocation>
        <location evidence="1">Cytoplasm</location>
    </subcellularLocation>
</comment>
<evidence type="ECO:0000256" key="8">
    <source>
        <dbReference type="ARBA" id="ARBA00022840"/>
    </source>
</evidence>
<accession>A0A916ZSP3</accession>
<dbReference type="Gene3D" id="3.40.50.300">
    <property type="entry name" value="P-loop containing nucleotide triphosphate hydrolases"/>
    <property type="match status" value="1"/>
</dbReference>
<dbReference type="GO" id="GO:0005524">
    <property type="term" value="F:ATP binding"/>
    <property type="evidence" value="ECO:0007669"/>
    <property type="project" value="UniProtKB-KW"/>
</dbReference>
<evidence type="ECO:0000256" key="5">
    <source>
        <dbReference type="ARBA" id="ARBA00022694"/>
    </source>
</evidence>
<keyword evidence="12" id="KW-1185">Reference proteome</keyword>
<reference evidence="11" key="2">
    <citation type="submission" date="2020-09" db="EMBL/GenBank/DDBJ databases">
        <authorList>
            <person name="Sun Q."/>
            <person name="Zhou Y."/>
        </authorList>
    </citation>
    <scope>NUCLEOTIDE SEQUENCE</scope>
    <source>
        <strain evidence="11">CGMCC 1.15519</strain>
    </source>
</reference>
<comment type="similarity">
    <text evidence="2">Belongs to the TsaE family.</text>
</comment>
<dbReference type="InterPro" id="IPR027417">
    <property type="entry name" value="P-loop_NTPase"/>
</dbReference>
<dbReference type="InterPro" id="IPR003442">
    <property type="entry name" value="T6A_TsaE"/>
</dbReference>
<evidence type="ECO:0000256" key="1">
    <source>
        <dbReference type="ARBA" id="ARBA00004496"/>
    </source>
</evidence>
<dbReference type="GO" id="GO:0005737">
    <property type="term" value="C:cytoplasm"/>
    <property type="evidence" value="ECO:0007669"/>
    <property type="project" value="UniProtKB-SubCell"/>
</dbReference>
<evidence type="ECO:0000313" key="12">
    <source>
        <dbReference type="Proteomes" id="UP000635071"/>
    </source>
</evidence>
<evidence type="ECO:0000313" key="11">
    <source>
        <dbReference type="EMBL" id="GGE10657.1"/>
    </source>
</evidence>
<dbReference type="NCBIfam" id="TIGR00150">
    <property type="entry name" value="T6A_YjeE"/>
    <property type="match status" value="1"/>
</dbReference>
<dbReference type="EMBL" id="BMJM01000005">
    <property type="protein sequence ID" value="GGE10657.1"/>
    <property type="molecule type" value="Genomic_DNA"/>
</dbReference>
<name>A0A916ZSP3_9SPHN</name>
<dbReference type="RefSeq" id="WP_188762456.1">
    <property type="nucleotide sequence ID" value="NZ_BMJM01000005.1"/>
</dbReference>
<keyword evidence="6" id="KW-0479">Metal-binding</keyword>
<evidence type="ECO:0000256" key="3">
    <source>
        <dbReference type="ARBA" id="ARBA00019010"/>
    </source>
</evidence>
<dbReference type="Proteomes" id="UP000635071">
    <property type="component" value="Unassembled WGS sequence"/>
</dbReference>
<evidence type="ECO:0000256" key="2">
    <source>
        <dbReference type="ARBA" id="ARBA00007599"/>
    </source>
</evidence>
<evidence type="ECO:0000256" key="9">
    <source>
        <dbReference type="ARBA" id="ARBA00022842"/>
    </source>
</evidence>
<dbReference type="GO" id="GO:0046872">
    <property type="term" value="F:metal ion binding"/>
    <property type="evidence" value="ECO:0007669"/>
    <property type="project" value="UniProtKB-KW"/>
</dbReference>
<keyword evidence="8" id="KW-0067">ATP-binding</keyword>
<evidence type="ECO:0000256" key="10">
    <source>
        <dbReference type="ARBA" id="ARBA00032441"/>
    </source>
</evidence>
<dbReference type="PANTHER" id="PTHR33540">
    <property type="entry name" value="TRNA THREONYLCARBAMOYLADENOSINE BIOSYNTHESIS PROTEIN TSAE"/>
    <property type="match status" value="1"/>
</dbReference>
<organism evidence="11 12">
    <name type="scientific">Sandarakinorhabdus glacialis</name>
    <dbReference type="NCBI Taxonomy" id="1614636"/>
    <lineage>
        <taxon>Bacteria</taxon>
        <taxon>Pseudomonadati</taxon>
        <taxon>Pseudomonadota</taxon>
        <taxon>Alphaproteobacteria</taxon>
        <taxon>Sphingomonadales</taxon>
        <taxon>Sphingosinicellaceae</taxon>
        <taxon>Sandarakinorhabdus</taxon>
    </lineage>
</organism>
<dbReference type="SUPFAM" id="SSF52540">
    <property type="entry name" value="P-loop containing nucleoside triphosphate hydrolases"/>
    <property type="match status" value="1"/>
</dbReference>
<dbReference type="GO" id="GO:0002949">
    <property type="term" value="P:tRNA threonylcarbamoyladenosine modification"/>
    <property type="evidence" value="ECO:0007669"/>
    <property type="project" value="InterPro"/>
</dbReference>
<keyword evidence="4" id="KW-0963">Cytoplasm</keyword>
<evidence type="ECO:0000256" key="6">
    <source>
        <dbReference type="ARBA" id="ARBA00022723"/>
    </source>
</evidence>
<keyword evidence="9" id="KW-0460">Magnesium</keyword>
<dbReference type="PANTHER" id="PTHR33540:SF2">
    <property type="entry name" value="TRNA THREONYLCARBAMOYLADENOSINE BIOSYNTHESIS PROTEIN TSAE"/>
    <property type="match status" value="1"/>
</dbReference>
<keyword evidence="7" id="KW-0547">Nucleotide-binding</keyword>
<proteinExistence type="inferred from homology"/>
<evidence type="ECO:0000256" key="4">
    <source>
        <dbReference type="ARBA" id="ARBA00022490"/>
    </source>
</evidence>
<protein>
    <recommendedName>
        <fullName evidence="3">tRNA threonylcarbamoyladenosine biosynthesis protein TsaE</fullName>
    </recommendedName>
    <alternativeName>
        <fullName evidence="10">t(6)A37 threonylcarbamoyladenosine biosynthesis protein TsaE</fullName>
    </alternativeName>
</protein>
<keyword evidence="5" id="KW-0819">tRNA processing</keyword>
<comment type="caution">
    <text evidence="11">The sequence shown here is derived from an EMBL/GenBank/DDBJ whole genome shotgun (WGS) entry which is preliminary data.</text>
</comment>
<gene>
    <name evidence="11" type="ORF">GCM10011529_16300</name>
</gene>
<dbReference type="Pfam" id="PF02367">
    <property type="entry name" value="TsaE"/>
    <property type="match status" value="1"/>
</dbReference>
<sequence length="148" mass="16113">MIVVDEAAMADVAGRLADVIRTGDVLALFGDLGAGKTTFARAVIQALGWAGEVPSPTYTLVQPYEAPDVRVPVWHVDLYRLDAPDDADALGLFETDAALIVEWPERLGNRLPRDALRLTISGSGDAVRHLTWEAPKAWEGRWPPLLSK</sequence>
<evidence type="ECO:0000256" key="7">
    <source>
        <dbReference type="ARBA" id="ARBA00022741"/>
    </source>
</evidence>
<reference evidence="11" key="1">
    <citation type="journal article" date="2014" name="Int. J. Syst. Evol. Microbiol.">
        <title>Complete genome sequence of Corynebacterium casei LMG S-19264T (=DSM 44701T), isolated from a smear-ripened cheese.</title>
        <authorList>
            <consortium name="US DOE Joint Genome Institute (JGI-PGF)"/>
            <person name="Walter F."/>
            <person name="Albersmeier A."/>
            <person name="Kalinowski J."/>
            <person name="Ruckert C."/>
        </authorList>
    </citation>
    <scope>NUCLEOTIDE SEQUENCE</scope>
    <source>
        <strain evidence="11">CGMCC 1.15519</strain>
    </source>
</reference>
<dbReference type="AlphaFoldDB" id="A0A916ZSP3"/>